<dbReference type="Pfam" id="PF03567">
    <property type="entry name" value="Sulfotransfer_2"/>
    <property type="match status" value="1"/>
</dbReference>
<dbReference type="Proteomes" id="UP001575181">
    <property type="component" value="Unassembled WGS sequence"/>
</dbReference>
<comment type="caution">
    <text evidence="1">The sequence shown here is derived from an EMBL/GenBank/DDBJ whole genome shotgun (WGS) entry which is preliminary data.</text>
</comment>
<dbReference type="InterPro" id="IPR005331">
    <property type="entry name" value="Sulfotransferase"/>
</dbReference>
<evidence type="ECO:0000313" key="1">
    <source>
        <dbReference type="EMBL" id="MFA9460553.1"/>
    </source>
</evidence>
<organism evidence="1 2">
    <name type="scientific">Thiohalorhabdus methylotrophus</name>
    <dbReference type="NCBI Taxonomy" id="3242694"/>
    <lineage>
        <taxon>Bacteria</taxon>
        <taxon>Pseudomonadati</taxon>
        <taxon>Pseudomonadota</taxon>
        <taxon>Gammaproteobacteria</taxon>
        <taxon>Thiohalorhabdales</taxon>
        <taxon>Thiohalorhabdaceae</taxon>
        <taxon>Thiohalorhabdus</taxon>
    </lineage>
</organism>
<name>A0ABV4TVI9_9GAMM</name>
<dbReference type="InterPro" id="IPR027417">
    <property type="entry name" value="P-loop_NTPase"/>
</dbReference>
<reference evidence="1 2" key="1">
    <citation type="submission" date="2024-08" db="EMBL/GenBank/DDBJ databases">
        <title>Whole-genome sequencing of halo(alkali)philic microorganisms from hypersaline lakes.</title>
        <authorList>
            <person name="Sorokin D.Y."/>
            <person name="Merkel A.Y."/>
            <person name="Messina E."/>
            <person name="Yakimov M."/>
        </authorList>
    </citation>
    <scope>NUCLEOTIDE SEQUENCE [LARGE SCALE GENOMIC DNA]</scope>
    <source>
        <strain evidence="1 2">Cl-TMA</strain>
    </source>
</reference>
<gene>
    <name evidence="1" type="ORF">ACERLL_06890</name>
</gene>
<dbReference type="RefSeq" id="WP_373655336.1">
    <property type="nucleotide sequence ID" value="NZ_JBGUAW010000004.1"/>
</dbReference>
<dbReference type="SUPFAM" id="SSF52540">
    <property type="entry name" value="P-loop containing nucleoside triphosphate hydrolases"/>
    <property type="match status" value="1"/>
</dbReference>
<dbReference type="Gene3D" id="3.40.50.300">
    <property type="entry name" value="P-loop containing nucleotide triphosphate hydrolases"/>
    <property type="match status" value="1"/>
</dbReference>
<sequence length="259" mass="30283">MIICHTHRFIFIKTRKTAGSSVEIALSRVCGEGDVVTPLSASRGEEELRRREGGYGPANHLKPVLEHRGFKEWRRLLGRRQRTSFGEHMTAPEIRKLVGQRIWSRYFKFTIERNPWDRALSRYWWQRKRWEEKGRTGFPSLSEYLIWLERNKPHWLSNWGHYTIDGEIAVDRVLFYENLSEGLAALGRELGLGDKLQLPKQRAKSGYRKDQREYDQVLSLSDQAHIERVCHREIEAFAYGFLPEESRAVSHGHPALGGE</sequence>
<protein>
    <submittedName>
        <fullName evidence="1">Sulfotransferase family 2 domain-containing protein</fullName>
    </submittedName>
</protein>
<proteinExistence type="predicted"/>
<accession>A0ABV4TVI9</accession>
<keyword evidence="2" id="KW-1185">Reference proteome</keyword>
<evidence type="ECO:0000313" key="2">
    <source>
        <dbReference type="Proteomes" id="UP001575181"/>
    </source>
</evidence>
<dbReference type="EMBL" id="JBGUAW010000004">
    <property type="protein sequence ID" value="MFA9460553.1"/>
    <property type="molecule type" value="Genomic_DNA"/>
</dbReference>